<organism evidence="3">
    <name type="scientific">Candidatus Shikimatogenerans sp. Tder</name>
    <dbReference type="NCBI Taxonomy" id="3158566"/>
    <lineage>
        <taxon>Bacteria</taxon>
        <taxon>Pseudomonadati</taxon>
        <taxon>Bacteroidota</taxon>
        <taxon>Flavobacteriia</taxon>
        <taxon>Flavobacteriales</taxon>
        <taxon>Candidatus Shikimatogenerans</taxon>
    </lineage>
</organism>
<dbReference type="Pfam" id="PF03602">
    <property type="entry name" value="Cons_hypoth95"/>
    <property type="match status" value="1"/>
</dbReference>
<evidence type="ECO:0000256" key="1">
    <source>
        <dbReference type="ARBA" id="ARBA00022603"/>
    </source>
</evidence>
<evidence type="ECO:0000313" key="3">
    <source>
        <dbReference type="EMBL" id="XBT18577.1"/>
    </source>
</evidence>
<dbReference type="InterPro" id="IPR029063">
    <property type="entry name" value="SAM-dependent_MTases_sf"/>
</dbReference>
<sequence length="175" mass="21153">MKIISGYLKNKNIFFKKNKFIRPITSYNKKRIINKLKILKNNIILDLFSGSGNISFEFFSNYCKVIAIDNYKISIDLIKYNIKLLKIKKNFIYKKIDVIKFLKHNKKKFNFIFIDPPYKYNFFKINNILNIIYNKKILKNNGIIILSNIYKNKFFFIKKPFYIIKGKISSFFFFK</sequence>
<reference evidence="3" key="1">
    <citation type="submission" date="2024-06" db="EMBL/GenBank/DDBJ databases">
        <title>Diversity, functionality, and evolutionary history of bacterial symbionts in false click beetles (Coleoptera, Throscidae).</title>
        <authorList>
            <person name="Wierz J.C."/>
            <person name="Malm H."/>
            <person name="Kaltenpoth M."/>
            <person name="Engl T."/>
        </authorList>
    </citation>
    <scope>NUCLEOTIDE SEQUENCE</scope>
    <source>
        <strain evidence="3">Tder</strain>
    </source>
</reference>
<dbReference type="InterPro" id="IPR002052">
    <property type="entry name" value="DNA_methylase_N6_adenine_CS"/>
</dbReference>
<keyword evidence="2" id="KW-0808">Transferase</keyword>
<dbReference type="EMBL" id="CP157895">
    <property type="protein sequence ID" value="XBT18577.1"/>
    <property type="molecule type" value="Genomic_DNA"/>
</dbReference>
<accession>A0AAU7QS98</accession>
<evidence type="ECO:0000256" key="2">
    <source>
        <dbReference type="ARBA" id="ARBA00022679"/>
    </source>
</evidence>
<dbReference type="PANTHER" id="PTHR43542:SF1">
    <property type="entry name" value="METHYLTRANSFERASE"/>
    <property type="match status" value="1"/>
</dbReference>
<dbReference type="InterPro" id="IPR004398">
    <property type="entry name" value="RNA_MeTrfase_RsmD"/>
</dbReference>
<dbReference type="SUPFAM" id="SSF53335">
    <property type="entry name" value="S-adenosyl-L-methionine-dependent methyltransferases"/>
    <property type="match status" value="1"/>
</dbReference>
<dbReference type="CDD" id="cd02440">
    <property type="entry name" value="AdoMet_MTases"/>
    <property type="match status" value="1"/>
</dbReference>
<protein>
    <submittedName>
        <fullName evidence="3">RsmD family RNA methyltransferase</fullName>
    </submittedName>
</protein>
<dbReference type="Gene3D" id="3.40.50.150">
    <property type="entry name" value="Vaccinia Virus protein VP39"/>
    <property type="match status" value="1"/>
</dbReference>
<dbReference type="GO" id="GO:0003676">
    <property type="term" value="F:nucleic acid binding"/>
    <property type="evidence" value="ECO:0007669"/>
    <property type="project" value="InterPro"/>
</dbReference>
<dbReference type="GO" id="GO:0008168">
    <property type="term" value="F:methyltransferase activity"/>
    <property type="evidence" value="ECO:0007669"/>
    <property type="project" value="UniProtKB-KW"/>
</dbReference>
<dbReference type="GO" id="GO:0031167">
    <property type="term" value="P:rRNA methylation"/>
    <property type="evidence" value="ECO:0007669"/>
    <property type="project" value="InterPro"/>
</dbReference>
<dbReference type="PANTHER" id="PTHR43542">
    <property type="entry name" value="METHYLTRANSFERASE"/>
    <property type="match status" value="1"/>
</dbReference>
<dbReference type="AlphaFoldDB" id="A0AAU7QS98"/>
<dbReference type="PROSITE" id="PS00092">
    <property type="entry name" value="N6_MTASE"/>
    <property type="match status" value="1"/>
</dbReference>
<keyword evidence="1 3" id="KW-0489">Methyltransferase</keyword>
<gene>
    <name evidence="3" type="ORF">ABNO82_00520</name>
</gene>
<dbReference type="PIRSF" id="PIRSF004553">
    <property type="entry name" value="CHP00095"/>
    <property type="match status" value="1"/>
</dbReference>
<proteinExistence type="predicted"/>
<name>A0AAU7QS98_9FLAO</name>